<protein>
    <submittedName>
        <fullName evidence="2">Uncharacterized protein</fullName>
    </submittedName>
</protein>
<name>A0AAW0PN12_9GOBI</name>
<comment type="caution">
    <text evidence="2">The sequence shown here is derived from an EMBL/GenBank/DDBJ whole genome shotgun (WGS) entry which is preliminary data.</text>
</comment>
<feature type="region of interest" description="Disordered" evidence="1">
    <location>
        <begin position="22"/>
        <end position="54"/>
    </location>
</feature>
<evidence type="ECO:0000313" key="2">
    <source>
        <dbReference type="EMBL" id="KAK7922850.1"/>
    </source>
</evidence>
<feature type="compositionally biased region" description="Polar residues" evidence="1">
    <location>
        <begin position="22"/>
        <end position="32"/>
    </location>
</feature>
<dbReference type="Proteomes" id="UP001460270">
    <property type="component" value="Unassembled WGS sequence"/>
</dbReference>
<gene>
    <name evidence="2" type="ORF">WMY93_009752</name>
</gene>
<dbReference type="AlphaFoldDB" id="A0AAW0PN12"/>
<organism evidence="2 3">
    <name type="scientific">Mugilogobius chulae</name>
    <name type="common">yellowstripe goby</name>
    <dbReference type="NCBI Taxonomy" id="88201"/>
    <lineage>
        <taxon>Eukaryota</taxon>
        <taxon>Metazoa</taxon>
        <taxon>Chordata</taxon>
        <taxon>Craniata</taxon>
        <taxon>Vertebrata</taxon>
        <taxon>Euteleostomi</taxon>
        <taxon>Actinopterygii</taxon>
        <taxon>Neopterygii</taxon>
        <taxon>Teleostei</taxon>
        <taxon>Neoteleostei</taxon>
        <taxon>Acanthomorphata</taxon>
        <taxon>Gobiaria</taxon>
        <taxon>Gobiiformes</taxon>
        <taxon>Gobioidei</taxon>
        <taxon>Gobiidae</taxon>
        <taxon>Gobionellinae</taxon>
        <taxon>Mugilogobius</taxon>
    </lineage>
</organism>
<reference evidence="3" key="1">
    <citation type="submission" date="2024-04" db="EMBL/GenBank/DDBJ databases">
        <title>Salinicola lusitanus LLJ914,a marine bacterium isolated from the Okinawa Trough.</title>
        <authorList>
            <person name="Li J."/>
        </authorList>
    </citation>
    <scope>NUCLEOTIDE SEQUENCE [LARGE SCALE GENOMIC DNA]</scope>
</reference>
<dbReference type="EMBL" id="JBBPFD010000006">
    <property type="protein sequence ID" value="KAK7922850.1"/>
    <property type="molecule type" value="Genomic_DNA"/>
</dbReference>
<accession>A0AAW0PN12</accession>
<proteinExistence type="predicted"/>
<evidence type="ECO:0000256" key="1">
    <source>
        <dbReference type="SAM" id="MobiDB-lite"/>
    </source>
</evidence>
<sequence length="54" mass="5827">MAYNGGYLGVHHTFTAGCFDSTTPSAPSTLSQRRLKRKQSAKGKTDPVEVITLT</sequence>
<keyword evidence="3" id="KW-1185">Reference proteome</keyword>
<evidence type="ECO:0000313" key="3">
    <source>
        <dbReference type="Proteomes" id="UP001460270"/>
    </source>
</evidence>